<proteinExistence type="inferred from homology"/>
<dbReference type="NCBIfam" id="TIGR01499">
    <property type="entry name" value="folC"/>
    <property type="match status" value="1"/>
</dbReference>
<organism evidence="25 26">
    <name type="scientific">Candidatus Scalindua arabica</name>
    <dbReference type="NCBI Taxonomy" id="1127984"/>
    <lineage>
        <taxon>Bacteria</taxon>
        <taxon>Pseudomonadati</taxon>
        <taxon>Planctomycetota</taxon>
        <taxon>Candidatus Brocadiia</taxon>
        <taxon>Candidatus Brocadiales</taxon>
        <taxon>Candidatus Scalinduaceae</taxon>
        <taxon>Candidatus Scalindua</taxon>
    </lineage>
</organism>
<comment type="catalytic activity">
    <reaction evidence="18">
        <text>(6S)-5,6,7,8-tetrahydrofolyl-(gamma-L-Glu)(n) + L-glutamate + ATP = (6S)-5,6,7,8-tetrahydrofolyl-(gamma-L-Glu)(n+1) + ADP + phosphate + H(+)</text>
        <dbReference type="Rhea" id="RHEA:10580"/>
        <dbReference type="Rhea" id="RHEA-COMP:14738"/>
        <dbReference type="Rhea" id="RHEA-COMP:14740"/>
        <dbReference type="ChEBI" id="CHEBI:15378"/>
        <dbReference type="ChEBI" id="CHEBI:29985"/>
        <dbReference type="ChEBI" id="CHEBI:30616"/>
        <dbReference type="ChEBI" id="CHEBI:43474"/>
        <dbReference type="ChEBI" id="CHEBI:141005"/>
        <dbReference type="ChEBI" id="CHEBI:456216"/>
        <dbReference type="EC" id="6.3.2.17"/>
    </reaction>
</comment>
<dbReference type="EC" id="6.3.2.12" evidence="6"/>
<keyword evidence="12 22" id="KW-0067">ATP-binding</keyword>
<evidence type="ECO:0000313" key="25">
    <source>
        <dbReference type="EMBL" id="MBS1258065.1"/>
    </source>
</evidence>
<dbReference type="InterPro" id="IPR018109">
    <property type="entry name" value="Folylpolyglutamate_synth_CS"/>
</dbReference>
<dbReference type="InterPro" id="IPR036565">
    <property type="entry name" value="Mur-like_cat_sf"/>
</dbReference>
<dbReference type="GO" id="GO:0008841">
    <property type="term" value="F:dihydrofolate synthase activity"/>
    <property type="evidence" value="ECO:0007669"/>
    <property type="project" value="UniProtKB-EC"/>
</dbReference>
<dbReference type="PANTHER" id="PTHR11136:SF0">
    <property type="entry name" value="DIHYDROFOLATE SYNTHETASE-RELATED"/>
    <property type="match status" value="1"/>
</dbReference>
<dbReference type="FunFam" id="3.40.1190.10:FF:000011">
    <property type="entry name" value="Folylpolyglutamate synthase/dihydrofolate synthase"/>
    <property type="match status" value="1"/>
</dbReference>
<dbReference type="SUPFAM" id="SSF53244">
    <property type="entry name" value="MurD-like peptide ligases, peptide-binding domain"/>
    <property type="match status" value="1"/>
</dbReference>
<evidence type="ECO:0000256" key="18">
    <source>
        <dbReference type="ARBA" id="ARBA00047493"/>
    </source>
</evidence>
<dbReference type="EC" id="6.3.2.17" evidence="7"/>
<feature type="domain" description="Mur ligase C-terminal" evidence="23">
    <location>
        <begin position="319"/>
        <end position="439"/>
    </location>
</feature>
<evidence type="ECO:0000256" key="6">
    <source>
        <dbReference type="ARBA" id="ARBA00013023"/>
    </source>
</evidence>
<keyword evidence="14" id="KW-0289">Folate biosynthesis</keyword>
<comment type="pathway">
    <text evidence="3">Cofactor biosynthesis; tetrahydrofolate biosynthesis; 7,8-dihydrofolate from 2-amino-4-hydroxy-6-hydroxymethyl-7,8-dihydropteridine diphosphate and 4-aminobenzoate: step 2/2.</text>
</comment>
<dbReference type="GO" id="GO:0004326">
    <property type="term" value="F:tetrahydrofolylpolyglutamate synthase activity"/>
    <property type="evidence" value="ECO:0007669"/>
    <property type="project" value="UniProtKB-EC"/>
</dbReference>
<evidence type="ECO:0000256" key="19">
    <source>
        <dbReference type="ARBA" id="ARBA00047808"/>
    </source>
</evidence>
<keyword evidence="9 22" id="KW-0436">Ligase</keyword>
<dbReference type="Gene3D" id="3.90.190.20">
    <property type="entry name" value="Mur ligase, C-terminal domain"/>
    <property type="match status" value="1"/>
</dbReference>
<reference evidence="25" key="1">
    <citation type="journal article" date="2021" name="ISME J.">
        <title>Fine-scale metabolic discontinuity in a stratified prokaryote microbiome of a Red Sea deep halocline.</title>
        <authorList>
            <person name="Michoud G."/>
            <person name="Ngugi D.K."/>
            <person name="Barozzi A."/>
            <person name="Merlino G."/>
            <person name="Calleja M.L."/>
            <person name="Delgado-Huertas A."/>
            <person name="Moran X.A.G."/>
            <person name="Daffonchio D."/>
        </authorList>
    </citation>
    <scope>NUCLEOTIDE SEQUENCE</scope>
    <source>
        <strain evidence="25">SuakinDeep_MAG55_1</strain>
    </source>
</reference>
<evidence type="ECO:0000259" key="23">
    <source>
        <dbReference type="Pfam" id="PF02875"/>
    </source>
</evidence>
<dbReference type="Pfam" id="PF02875">
    <property type="entry name" value="Mur_ligase_C"/>
    <property type="match status" value="1"/>
</dbReference>
<comment type="function">
    <text evidence="2">Functions in two distinct reactions of the de novo folate biosynthetic pathway. Catalyzes the addition of a glutamate residue to dihydropteroate (7,8-dihydropteroate or H2Pte) to form dihydrofolate (7,8-dihydrofolate monoglutamate or H2Pte-Glu). Also catalyzes successive additions of L-glutamate to tetrahydrofolate or 10-formyltetrahydrofolate or 5,10-methylenetetrahydrofolate, leading to folylpolyglutamate derivatives.</text>
</comment>
<evidence type="ECO:0000256" key="9">
    <source>
        <dbReference type="ARBA" id="ARBA00022598"/>
    </source>
</evidence>
<name>A0A941W1W0_9BACT</name>
<evidence type="ECO:0000256" key="15">
    <source>
        <dbReference type="ARBA" id="ARBA00030048"/>
    </source>
</evidence>
<comment type="catalytic activity">
    <reaction evidence="21">
        <text>7,8-dihydropteroate + L-glutamate + ATP = 7,8-dihydrofolate + ADP + phosphate + H(+)</text>
        <dbReference type="Rhea" id="RHEA:23584"/>
        <dbReference type="ChEBI" id="CHEBI:15378"/>
        <dbReference type="ChEBI" id="CHEBI:17839"/>
        <dbReference type="ChEBI" id="CHEBI:29985"/>
        <dbReference type="ChEBI" id="CHEBI:30616"/>
        <dbReference type="ChEBI" id="CHEBI:43474"/>
        <dbReference type="ChEBI" id="CHEBI:57451"/>
        <dbReference type="ChEBI" id="CHEBI:456216"/>
        <dbReference type="EC" id="6.3.2.12"/>
    </reaction>
</comment>
<protein>
    <recommendedName>
        <fullName evidence="8">Dihydrofolate synthase/folylpolyglutamate synthase</fullName>
        <ecNumber evidence="6">6.3.2.12</ecNumber>
        <ecNumber evidence="7">6.3.2.17</ecNumber>
    </recommendedName>
    <alternativeName>
        <fullName evidence="17">Folylpoly-gamma-glutamate synthetase-dihydrofolate synthetase</fullName>
    </alternativeName>
    <alternativeName>
        <fullName evidence="15">Folylpolyglutamate synthetase</fullName>
    </alternativeName>
    <alternativeName>
        <fullName evidence="16">Tetrahydrofolylpolyglutamate synthase</fullName>
    </alternativeName>
</protein>
<dbReference type="PROSITE" id="PS01012">
    <property type="entry name" value="FOLYLPOLYGLU_SYNT_2"/>
    <property type="match status" value="1"/>
</dbReference>
<evidence type="ECO:0000259" key="24">
    <source>
        <dbReference type="Pfam" id="PF08245"/>
    </source>
</evidence>
<comment type="catalytic activity">
    <reaction evidence="20">
        <text>(6R)-5,10-methylenetetrahydrofolyl-(gamma-L-Glu)(n) + L-glutamate + ATP = (6R)-5,10-methylenetetrahydrofolyl-(gamma-L-Glu)(n+1) + ADP + phosphate + H(+)</text>
        <dbReference type="Rhea" id="RHEA:51912"/>
        <dbReference type="Rhea" id="RHEA-COMP:13257"/>
        <dbReference type="Rhea" id="RHEA-COMP:13258"/>
        <dbReference type="ChEBI" id="CHEBI:15378"/>
        <dbReference type="ChEBI" id="CHEBI:29985"/>
        <dbReference type="ChEBI" id="CHEBI:30616"/>
        <dbReference type="ChEBI" id="CHEBI:43474"/>
        <dbReference type="ChEBI" id="CHEBI:136572"/>
        <dbReference type="ChEBI" id="CHEBI:456216"/>
        <dbReference type="EC" id="6.3.2.17"/>
    </reaction>
</comment>
<dbReference type="AlphaFoldDB" id="A0A941W1W0"/>
<evidence type="ECO:0000256" key="21">
    <source>
        <dbReference type="ARBA" id="ARBA00049161"/>
    </source>
</evidence>
<keyword evidence="13" id="KW-0460">Magnesium</keyword>
<evidence type="ECO:0000256" key="16">
    <source>
        <dbReference type="ARBA" id="ARBA00030592"/>
    </source>
</evidence>
<dbReference type="Gene3D" id="3.40.1190.10">
    <property type="entry name" value="Mur-like, catalytic domain"/>
    <property type="match status" value="1"/>
</dbReference>
<comment type="catalytic activity">
    <reaction evidence="19">
        <text>10-formyltetrahydrofolyl-(gamma-L-Glu)(n) + L-glutamate + ATP = 10-formyltetrahydrofolyl-(gamma-L-Glu)(n+1) + ADP + phosphate + H(+)</text>
        <dbReference type="Rhea" id="RHEA:51904"/>
        <dbReference type="Rhea" id="RHEA-COMP:13088"/>
        <dbReference type="Rhea" id="RHEA-COMP:14300"/>
        <dbReference type="ChEBI" id="CHEBI:15378"/>
        <dbReference type="ChEBI" id="CHEBI:29985"/>
        <dbReference type="ChEBI" id="CHEBI:30616"/>
        <dbReference type="ChEBI" id="CHEBI:43474"/>
        <dbReference type="ChEBI" id="CHEBI:134413"/>
        <dbReference type="ChEBI" id="CHEBI:456216"/>
        <dbReference type="EC" id="6.3.2.17"/>
    </reaction>
</comment>
<dbReference type="InterPro" id="IPR001645">
    <property type="entry name" value="Folylpolyglutamate_synth"/>
</dbReference>
<comment type="cofactor">
    <cofactor evidence="1">
        <name>Mg(2+)</name>
        <dbReference type="ChEBI" id="CHEBI:18420"/>
    </cofactor>
</comment>
<dbReference type="EMBL" id="JAANXD010000045">
    <property type="protein sequence ID" value="MBS1258065.1"/>
    <property type="molecule type" value="Genomic_DNA"/>
</dbReference>
<dbReference type="InterPro" id="IPR004101">
    <property type="entry name" value="Mur_ligase_C"/>
</dbReference>
<evidence type="ECO:0000256" key="8">
    <source>
        <dbReference type="ARBA" id="ARBA00019357"/>
    </source>
</evidence>
<accession>A0A941W1W0</accession>
<evidence type="ECO:0000256" key="4">
    <source>
        <dbReference type="ARBA" id="ARBA00005150"/>
    </source>
</evidence>
<sequence>MKSKLFNSYKQAKEFLMQTIDYEKLTQYKYDTSTFDLKRMEEMMSSVGNPHKKGRCVHITGTKGKGSTAIMIASTLKELGLKTGLFTSPHLIYLGERMKVNDRMISQTMFVQLINRLKPYIDRIMLKDPILMPTFFEIVTAIAFLYFEKKKADISVLEVGMGGRLDSTNIILPDISVITPVGYDHTDRLGHTLDKIAYEKAGIIKEGIPVVSSIQKPKALSVISRTCKEMNARLYLVGRDILINNIKVTNRNGVYGTECEIQTWRNKYKNIYLPLIGRHQIENCATAIGALEILSETGVIKADNEMAINALAKVKCPARIEVVLESPLVVLDTAHTVSSMKILRESIKENLSFKKLIVVIGLSEDKDIAGVLREIASTTDDLILTRTGNPREAAPEQMAVMAKHFYHKKPIVIGNIDEALKEAKKIAKKDDLICITGSFFLAGKVKEILKLKSQ</sequence>
<dbReference type="Pfam" id="PF08245">
    <property type="entry name" value="Mur_ligase_M"/>
    <property type="match status" value="1"/>
</dbReference>
<dbReference type="Proteomes" id="UP000722750">
    <property type="component" value="Unassembled WGS sequence"/>
</dbReference>
<evidence type="ECO:0000256" key="14">
    <source>
        <dbReference type="ARBA" id="ARBA00022909"/>
    </source>
</evidence>
<dbReference type="SUPFAM" id="SSF53623">
    <property type="entry name" value="MurD-like peptide ligases, catalytic domain"/>
    <property type="match status" value="1"/>
</dbReference>
<dbReference type="PIRSF" id="PIRSF001563">
    <property type="entry name" value="Folylpolyglu_synth"/>
    <property type="match status" value="1"/>
</dbReference>
<evidence type="ECO:0000256" key="2">
    <source>
        <dbReference type="ARBA" id="ARBA00002714"/>
    </source>
</evidence>
<keyword evidence="11 22" id="KW-0547">Nucleotide-binding</keyword>
<gene>
    <name evidence="25" type="ORF">MAG551_01118</name>
</gene>
<evidence type="ECO:0000313" key="26">
    <source>
        <dbReference type="Proteomes" id="UP000722750"/>
    </source>
</evidence>
<feature type="domain" description="Mur ligase central" evidence="24">
    <location>
        <begin position="59"/>
        <end position="290"/>
    </location>
</feature>
<dbReference type="GO" id="GO:0005524">
    <property type="term" value="F:ATP binding"/>
    <property type="evidence" value="ECO:0007669"/>
    <property type="project" value="UniProtKB-KW"/>
</dbReference>
<evidence type="ECO:0000256" key="10">
    <source>
        <dbReference type="ARBA" id="ARBA00022723"/>
    </source>
</evidence>
<evidence type="ECO:0000256" key="22">
    <source>
        <dbReference type="PIRNR" id="PIRNR001563"/>
    </source>
</evidence>
<dbReference type="InterPro" id="IPR036615">
    <property type="entry name" value="Mur_ligase_C_dom_sf"/>
</dbReference>
<evidence type="ECO:0000256" key="11">
    <source>
        <dbReference type="ARBA" id="ARBA00022741"/>
    </source>
</evidence>
<comment type="pathway">
    <text evidence="4">Cofactor biosynthesis; tetrahydrofolylpolyglutamate biosynthesis.</text>
</comment>
<dbReference type="GO" id="GO:0046656">
    <property type="term" value="P:folic acid biosynthetic process"/>
    <property type="evidence" value="ECO:0007669"/>
    <property type="project" value="UniProtKB-KW"/>
</dbReference>
<dbReference type="GO" id="GO:0046872">
    <property type="term" value="F:metal ion binding"/>
    <property type="evidence" value="ECO:0007669"/>
    <property type="project" value="UniProtKB-KW"/>
</dbReference>
<evidence type="ECO:0000256" key="1">
    <source>
        <dbReference type="ARBA" id="ARBA00001946"/>
    </source>
</evidence>
<evidence type="ECO:0000256" key="7">
    <source>
        <dbReference type="ARBA" id="ARBA00013025"/>
    </source>
</evidence>
<evidence type="ECO:0000256" key="13">
    <source>
        <dbReference type="ARBA" id="ARBA00022842"/>
    </source>
</evidence>
<evidence type="ECO:0000256" key="5">
    <source>
        <dbReference type="ARBA" id="ARBA00008276"/>
    </source>
</evidence>
<dbReference type="GO" id="GO:0005737">
    <property type="term" value="C:cytoplasm"/>
    <property type="evidence" value="ECO:0007669"/>
    <property type="project" value="TreeGrafter"/>
</dbReference>
<dbReference type="PANTHER" id="PTHR11136">
    <property type="entry name" value="FOLYLPOLYGLUTAMATE SYNTHASE-RELATED"/>
    <property type="match status" value="1"/>
</dbReference>
<comment type="caution">
    <text evidence="25">The sequence shown here is derived from an EMBL/GenBank/DDBJ whole genome shotgun (WGS) entry which is preliminary data.</text>
</comment>
<evidence type="ECO:0000256" key="3">
    <source>
        <dbReference type="ARBA" id="ARBA00004799"/>
    </source>
</evidence>
<evidence type="ECO:0000256" key="17">
    <source>
        <dbReference type="ARBA" id="ARBA00032510"/>
    </source>
</evidence>
<dbReference type="InterPro" id="IPR013221">
    <property type="entry name" value="Mur_ligase_cen"/>
</dbReference>
<comment type="similarity">
    <text evidence="5 22">Belongs to the folylpolyglutamate synthase family.</text>
</comment>
<keyword evidence="10" id="KW-0479">Metal-binding</keyword>
<evidence type="ECO:0000256" key="12">
    <source>
        <dbReference type="ARBA" id="ARBA00022840"/>
    </source>
</evidence>
<evidence type="ECO:0000256" key="20">
    <source>
        <dbReference type="ARBA" id="ARBA00049035"/>
    </source>
</evidence>